<organism evidence="2 3">
    <name type="scientific">Deinococcus cavernae</name>
    <dbReference type="NCBI Taxonomy" id="2320857"/>
    <lineage>
        <taxon>Bacteria</taxon>
        <taxon>Thermotogati</taxon>
        <taxon>Deinococcota</taxon>
        <taxon>Deinococci</taxon>
        <taxon>Deinococcales</taxon>
        <taxon>Deinococcaceae</taxon>
        <taxon>Deinococcus</taxon>
    </lineage>
</organism>
<feature type="region of interest" description="Disordered" evidence="1">
    <location>
        <begin position="270"/>
        <end position="295"/>
    </location>
</feature>
<evidence type="ECO:0000256" key="1">
    <source>
        <dbReference type="SAM" id="MobiDB-lite"/>
    </source>
</evidence>
<evidence type="ECO:0008006" key="4">
    <source>
        <dbReference type="Google" id="ProtNLM"/>
    </source>
</evidence>
<dbReference type="InterPro" id="IPR011010">
    <property type="entry name" value="DNA_brk_join_enz"/>
</dbReference>
<proteinExistence type="predicted"/>
<protein>
    <recommendedName>
        <fullName evidence="4">Integrase</fullName>
    </recommendedName>
</protein>
<evidence type="ECO:0000313" key="2">
    <source>
        <dbReference type="EMBL" id="RJF68887.1"/>
    </source>
</evidence>
<dbReference type="SUPFAM" id="SSF56349">
    <property type="entry name" value="DNA breaking-rejoining enzymes"/>
    <property type="match status" value="1"/>
</dbReference>
<keyword evidence="3" id="KW-1185">Reference proteome</keyword>
<sequence>MTFSDDQARKLTQALQQADLEALLPLIREQLPVPPNQAYTLLRLIFEQAAREHVNLLYPPDDFHPWLLRAASINHNGREAKPNTMRLRVSLLSKIYSYLVDQELLLKHPLQHLKRPPNERKTTPLLPRADLERLHLHTRAEPALHAALILIDEHAFRVRELLQLQWEDFDPATGAALRPHALTRLSDTALHALHPLQAQAGGTFARGRVFPYKYERDLRSALHLACRQANVPYAPPGDLRRVALRDHPFTAQQAGFAALDGGRSLAKATELARGVAERLGGDGGQPEPSDPPQTP</sequence>
<dbReference type="EMBL" id="QYUJ01000030">
    <property type="protein sequence ID" value="RJF68887.1"/>
    <property type="molecule type" value="Genomic_DNA"/>
</dbReference>
<dbReference type="Proteomes" id="UP000286287">
    <property type="component" value="Unassembled WGS sequence"/>
</dbReference>
<comment type="caution">
    <text evidence="2">The sequence shown here is derived from an EMBL/GenBank/DDBJ whole genome shotgun (WGS) entry which is preliminary data.</text>
</comment>
<dbReference type="RefSeq" id="WP_119766757.1">
    <property type="nucleotide sequence ID" value="NZ_QYUJ01000030.1"/>
</dbReference>
<dbReference type="AlphaFoldDB" id="A0A418UZJ4"/>
<dbReference type="OrthoDB" id="72797at2"/>
<accession>A0A418UZJ4</accession>
<name>A0A418UZJ4_9DEIO</name>
<evidence type="ECO:0000313" key="3">
    <source>
        <dbReference type="Proteomes" id="UP000286287"/>
    </source>
</evidence>
<reference evidence="2 3" key="1">
    <citation type="submission" date="2018-09" db="EMBL/GenBank/DDBJ databases">
        <authorList>
            <person name="Zhu H."/>
        </authorList>
    </citation>
    <scope>NUCLEOTIDE SEQUENCE [LARGE SCALE GENOMIC DNA]</scope>
    <source>
        <strain evidence="2 3">K2S05-167</strain>
    </source>
</reference>
<gene>
    <name evidence="2" type="ORF">D3875_21260</name>
</gene>
<dbReference type="GO" id="GO:0003677">
    <property type="term" value="F:DNA binding"/>
    <property type="evidence" value="ECO:0007669"/>
    <property type="project" value="InterPro"/>
</dbReference>